<evidence type="ECO:0000256" key="10">
    <source>
        <dbReference type="ARBA" id="ARBA00023004"/>
    </source>
</evidence>
<dbReference type="GO" id="GO:0009055">
    <property type="term" value="F:electron transfer activity"/>
    <property type="evidence" value="ECO:0007669"/>
    <property type="project" value="TreeGrafter"/>
</dbReference>
<dbReference type="EC" id="1.10.3.-" evidence="13"/>
<dbReference type="Proteomes" id="UP000532746">
    <property type="component" value="Unassembled WGS sequence"/>
</dbReference>
<organism evidence="13 14">
    <name type="scientific">Hymenobacter luteus</name>
    <dbReference type="NCBI Taxonomy" id="1411122"/>
    <lineage>
        <taxon>Bacteria</taxon>
        <taxon>Pseudomonadati</taxon>
        <taxon>Bacteroidota</taxon>
        <taxon>Cytophagia</taxon>
        <taxon>Cytophagales</taxon>
        <taxon>Hymenobacteraceae</taxon>
        <taxon>Hymenobacter</taxon>
    </lineage>
</organism>
<accession>A0A7W9WE85</accession>
<evidence type="ECO:0000256" key="9">
    <source>
        <dbReference type="ARBA" id="ARBA00022989"/>
    </source>
</evidence>
<dbReference type="EMBL" id="JACHGG010000009">
    <property type="protein sequence ID" value="MBB6061206.1"/>
    <property type="molecule type" value="Genomic_DNA"/>
</dbReference>
<comment type="similarity">
    <text evidence="2">Belongs to the cytochrome ubiquinol oxidase subunit 2 family.</text>
</comment>
<dbReference type="NCBIfam" id="TIGR00203">
    <property type="entry name" value="cydB"/>
    <property type="match status" value="1"/>
</dbReference>
<feature type="transmembrane region" description="Helical" evidence="12">
    <location>
        <begin position="199"/>
        <end position="215"/>
    </location>
</feature>
<dbReference type="GO" id="GO:0016682">
    <property type="term" value="F:oxidoreductase activity, acting on diphenols and related substances as donors, oxygen as acceptor"/>
    <property type="evidence" value="ECO:0007669"/>
    <property type="project" value="TreeGrafter"/>
</dbReference>
<keyword evidence="3" id="KW-0813">Transport</keyword>
<keyword evidence="6 12" id="KW-0812">Transmembrane</keyword>
<dbReference type="GO" id="GO:0046872">
    <property type="term" value="F:metal ion binding"/>
    <property type="evidence" value="ECO:0007669"/>
    <property type="project" value="UniProtKB-KW"/>
</dbReference>
<dbReference type="RefSeq" id="WP_246399110.1">
    <property type="nucleotide sequence ID" value="NZ_JACHGG010000009.1"/>
</dbReference>
<dbReference type="AlphaFoldDB" id="A0A7W9WE85"/>
<evidence type="ECO:0000256" key="8">
    <source>
        <dbReference type="ARBA" id="ARBA00022982"/>
    </source>
</evidence>
<keyword evidence="14" id="KW-1185">Reference proteome</keyword>
<evidence type="ECO:0000256" key="1">
    <source>
        <dbReference type="ARBA" id="ARBA00004651"/>
    </source>
</evidence>
<feature type="transmembrane region" description="Helical" evidence="12">
    <location>
        <begin position="116"/>
        <end position="137"/>
    </location>
</feature>
<name>A0A7W9WE85_9BACT</name>
<protein>
    <submittedName>
        <fullName evidence="13">Cytochrome d ubiquinol oxidase subunit II</fullName>
        <ecNumber evidence="13">1.10.3.-</ecNumber>
    </submittedName>
</protein>
<dbReference type="Pfam" id="PF02322">
    <property type="entry name" value="Cyt_bd_oxida_II"/>
    <property type="match status" value="1"/>
</dbReference>
<evidence type="ECO:0000256" key="6">
    <source>
        <dbReference type="ARBA" id="ARBA00022692"/>
    </source>
</evidence>
<reference evidence="13 14" key="1">
    <citation type="submission" date="2020-08" db="EMBL/GenBank/DDBJ databases">
        <title>Genomic Encyclopedia of Type Strains, Phase IV (KMG-IV): sequencing the most valuable type-strain genomes for metagenomic binning, comparative biology and taxonomic classification.</title>
        <authorList>
            <person name="Goeker M."/>
        </authorList>
    </citation>
    <scope>NUCLEOTIDE SEQUENCE [LARGE SCALE GENOMIC DNA]</scope>
    <source>
        <strain evidence="13 14">DSM 26718</strain>
    </source>
</reference>
<evidence type="ECO:0000256" key="11">
    <source>
        <dbReference type="ARBA" id="ARBA00023136"/>
    </source>
</evidence>
<dbReference type="PANTHER" id="PTHR43141">
    <property type="entry name" value="CYTOCHROME BD2 SUBUNIT II"/>
    <property type="match status" value="1"/>
</dbReference>
<evidence type="ECO:0000256" key="2">
    <source>
        <dbReference type="ARBA" id="ARBA00007543"/>
    </source>
</evidence>
<dbReference type="PIRSF" id="PIRSF000267">
    <property type="entry name" value="Cyt_oxidse_sub2"/>
    <property type="match status" value="1"/>
</dbReference>
<evidence type="ECO:0000256" key="12">
    <source>
        <dbReference type="SAM" id="Phobius"/>
    </source>
</evidence>
<comment type="subcellular location">
    <subcellularLocation>
        <location evidence="1">Cell membrane</location>
        <topology evidence="1">Multi-pass membrane protein</topology>
    </subcellularLocation>
</comment>
<keyword evidence="10" id="KW-0408">Iron</keyword>
<keyword evidence="8" id="KW-0249">Electron transport</keyword>
<evidence type="ECO:0000313" key="13">
    <source>
        <dbReference type="EMBL" id="MBB6061206.1"/>
    </source>
</evidence>
<keyword evidence="4" id="KW-1003">Cell membrane</keyword>
<dbReference type="GO" id="GO:0070069">
    <property type="term" value="C:cytochrome complex"/>
    <property type="evidence" value="ECO:0007669"/>
    <property type="project" value="TreeGrafter"/>
</dbReference>
<feature type="transmembrane region" description="Helical" evidence="12">
    <location>
        <begin position="6"/>
        <end position="33"/>
    </location>
</feature>
<dbReference type="PANTHER" id="PTHR43141:SF5">
    <property type="entry name" value="CYTOCHROME BD-I UBIQUINOL OXIDASE SUBUNIT 2"/>
    <property type="match status" value="1"/>
</dbReference>
<dbReference type="InterPro" id="IPR003317">
    <property type="entry name" value="Cyt-d_oxidase_su2"/>
</dbReference>
<sequence length="336" mass="37175">MATWWFLVVGAVFTGYAVLDGFDLGAGAVHLLLRKEESRRIALNAIGPVWDGNEVWLVIGGGTLFAGFPVVYGTVFSAFYVPFMLFLVALIFRAISIEFRSKEPMPWWRSMWDWSYSVASVVIALSLGVVLGNLIQGLPIGADREFQGSWLTFLNPYALLVGATTAALFAQHGAVYLLLKTENRIFARLTLIVRQTLRVFVALYLVLSVATLWHVPHMLTVFRAQPWLFAVPLLTLGLVLSIGWLIRRRRYFAAFLCSGSIAALLLLTVAAGLFPVLVRSTLNPAWNLTIYNSASSSKSLGIMLTIAAIGIPLVATYTGFVFWVFRGKVRLDEASY</sequence>
<keyword evidence="13" id="KW-0560">Oxidoreductase</keyword>
<feature type="transmembrane region" description="Helical" evidence="12">
    <location>
        <begin position="78"/>
        <end position="95"/>
    </location>
</feature>
<keyword evidence="5" id="KW-0349">Heme</keyword>
<feature type="transmembrane region" description="Helical" evidence="12">
    <location>
        <begin position="300"/>
        <end position="325"/>
    </location>
</feature>
<feature type="transmembrane region" description="Helical" evidence="12">
    <location>
        <begin position="157"/>
        <end position="179"/>
    </location>
</feature>
<feature type="transmembrane region" description="Helical" evidence="12">
    <location>
        <begin position="227"/>
        <end position="246"/>
    </location>
</feature>
<proteinExistence type="inferred from homology"/>
<evidence type="ECO:0000256" key="5">
    <source>
        <dbReference type="ARBA" id="ARBA00022617"/>
    </source>
</evidence>
<evidence type="ECO:0000256" key="4">
    <source>
        <dbReference type="ARBA" id="ARBA00022475"/>
    </source>
</evidence>
<gene>
    <name evidence="13" type="ORF">HNQ93_004085</name>
</gene>
<evidence type="ECO:0000256" key="7">
    <source>
        <dbReference type="ARBA" id="ARBA00022723"/>
    </source>
</evidence>
<dbReference type="GO" id="GO:0005886">
    <property type="term" value="C:plasma membrane"/>
    <property type="evidence" value="ECO:0007669"/>
    <property type="project" value="UniProtKB-SubCell"/>
</dbReference>
<evidence type="ECO:0000313" key="14">
    <source>
        <dbReference type="Proteomes" id="UP000532746"/>
    </source>
</evidence>
<keyword evidence="7" id="KW-0479">Metal-binding</keyword>
<keyword evidence="9 12" id="KW-1133">Transmembrane helix</keyword>
<keyword evidence="11 12" id="KW-0472">Membrane</keyword>
<dbReference type="GO" id="GO:0019646">
    <property type="term" value="P:aerobic electron transport chain"/>
    <property type="evidence" value="ECO:0007669"/>
    <property type="project" value="TreeGrafter"/>
</dbReference>
<feature type="transmembrane region" description="Helical" evidence="12">
    <location>
        <begin position="253"/>
        <end position="278"/>
    </location>
</feature>
<comment type="caution">
    <text evidence="13">The sequence shown here is derived from an EMBL/GenBank/DDBJ whole genome shotgun (WGS) entry which is preliminary data.</text>
</comment>
<evidence type="ECO:0000256" key="3">
    <source>
        <dbReference type="ARBA" id="ARBA00022448"/>
    </source>
</evidence>